<protein>
    <submittedName>
        <fullName evidence="1">Uncharacterized protein</fullName>
    </submittedName>
</protein>
<dbReference type="EMBL" id="VSSQ01056550">
    <property type="protein sequence ID" value="MPN10407.1"/>
    <property type="molecule type" value="Genomic_DNA"/>
</dbReference>
<sequence>MTETGYDVKHGEDADEEEYNDEPLHLLQRCHDNCDVALLDQIPIGSAYLLIEKHGLLILRSYIPRCSLSQPGRICIKEVSPDERFIFCREYCALLIDYYKYLRFRLQVLVGVVQYFLADIEDDVPVEIAVDRIYERIADTERELLYPSSARVLNHGEDCGCAA</sequence>
<comment type="caution">
    <text evidence="1">The sequence shown here is derived from an EMBL/GenBank/DDBJ whole genome shotgun (WGS) entry which is preliminary data.</text>
</comment>
<proteinExistence type="predicted"/>
<dbReference type="AlphaFoldDB" id="A0A645F849"/>
<gene>
    <name evidence="1" type="ORF">SDC9_157702</name>
</gene>
<reference evidence="1" key="1">
    <citation type="submission" date="2019-08" db="EMBL/GenBank/DDBJ databases">
        <authorList>
            <person name="Kucharzyk K."/>
            <person name="Murdoch R.W."/>
            <person name="Higgins S."/>
            <person name="Loffler F."/>
        </authorList>
    </citation>
    <scope>NUCLEOTIDE SEQUENCE</scope>
</reference>
<accession>A0A645F849</accession>
<name>A0A645F849_9ZZZZ</name>
<organism evidence="1">
    <name type="scientific">bioreactor metagenome</name>
    <dbReference type="NCBI Taxonomy" id="1076179"/>
    <lineage>
        <taxon>unclassified sequences</taxon>
        <taxon>metagenomes</taxon>
        <taxon>ecological metagenomes</taxon>
    </lineage>
</organism>
<evidence type="ECO:0000313" key="1">
    <source>
        <dbReference type="EMBL" id="MPN10407.1"/>
    </source>
</evidence>